<evidence type="ECO:0000313" key="2">
    <source>
        <dbReference type="Proteomes" id="UP000516361"/>
    </source>
</evidence>
<dbReference type="PANTHER" id="PTHR40036">
    <property type="entry name" value="MACROCIN O-METHYLTRANSFERASE"/>
    <property type="match status" value="1"/>
</dbReference>
<dbReference type="EMBL" id="AP018712">
    <property type="protein sequence ID" value="BBE30158.1"/>
    <property type="molecule type" value="Genomic_DNA"/>
</dbReference>
<dbReference type="InParanoid" id="A0A7G1G1X5"/>
<sequence>MTLDDLFFKYKANITKKFDNFPKYTRRQTLARFLARYELFKKIQNVKGNIVECGVYHGGGVMSWAKFSTIFEPYALYRKVIGFDTFEGFPSIHENDKVREDIKNKNLKPKGLKPNYDVYEEMNELMELYNMNRYLSNFPKVELIKGDAIKTIPEYVENNKHLVISLLYLDFDLYEPTKIALEYLFPRVVKGGIVVFDETNNNLWPGETVAIMEKFGSFNNLKVQKFDFEPKLSYVIL</sequence>
<organism evidence="1 2">
    <name type="scientific">Tepiditoga spiralis</name>
    <dbReference type="NCBI Taxonomy" id="2108365"/>
    <lineage>
        <taxon>Bacteria</taxon>
        <taxon>Thermotogati</taxon>
        <taxon>Thermotogota</taxon>
        <taxon>Thermotogae</taxon>
        <taxon>Petrotogales</taxon>
        <taxon>Petrotogaceae</taxon>
        <taxon>Tepiditoga</taxon>
    </lineage>
</organism>
<dbReference type="SUPFAM" id="SSF53335">
    <property type="entry name" value="S-adenosyl-L-methionine-dependent methyltransferases"/>
    <property type="match status" value="1"/>
</dbReference>
<dbReference type="Proteomes" id="UP000516361">
    <property type="component" value="Chromosome"/>
</dbReference>
<proteinExistence type="predicted"/>
<protein>
    <recommendedName>
        <fullName evidence="3">dTDP-6-deoxy-L-hexose 3-O-methyltransferase</fullName>
    </recommendedName>
</protein>
<evidence type="ECO:0000313" key="1">
    <source>
        <dbReference type="EMBL" id="BBE30158.1"/>
    </source>
</evidence>
<dbReference type="Gene3D" id="3.40.50.150">
    <property type="entry name" value="Vaccinia Virus protein VP39"/>
    <property type="match status" value="1"/>
</dbReference>
<evidence type="ECO:0008006" key="3">
    <source>
        <dbReference type="Google" id="ProtNLM"/>
    </source>
</evidence>
<dbReference type="InterPro" id="IPR029063">
    <property type="entry name" value="SAM-dependent_MTases_sf"/>
</dbReference>
<gene>
    <name evidence="1" type="ORF">OSSY52_02990</name>
</gene>
<dbReference type="AlphaFoldDB" id="A0A7G1G1X5"/>
<dbReference type="PANTHER" id="PTHR40036:SF1">
    <property type="entry name" value="MACROCIN O-METHYLTRANSFERASE"/>
    <property type="match status" value="1"/>
</dbReference>
<dbReference type="Pfam" id="PF05711">
    <property type="entry name" value="TylF"/>
    <property type="match status" value="1"/>
</dbReference>
<dbReference type="KEGG" id="ocy:OSSY52_02990"/>
<keyword evidence="2" id="KW-1185">Reference proteome</keyword>
<accession>A0A7G1G1X5</accession>
<dbReference type="InterPro" id="IPR008884">
    <property type="entry name" value="TylF_MeTrfase"/>
</dbReference>
<name>A0A7G1G1X5_9BACT</name>
<reference evidence="1 2" key="1">
    <citation type="submission" date="2018-06" db="EMBL/GenBank/DDBJ databases">
        <title>Genome sequencing of Oceanotoga sp. sy52.</title>
        <authorList>
            <person name="Mori K."/>
        </authorList>
    </citation>
    <scope>NUCLEOTIDE SEQUENCE [LARGE SCALE GENOMIC DNA]</scope>
    <source>
        <strain evidence="2">sy52</strain>
    </source>
</reference>
<dbReference type="RefSeq" id="WP_190615284.1">
    <property type="nucleotide sequence ID" value="NZ_AP018712.1"/>
</dbReference>